<evidence type="ECO:0000313" key="2">
    <source>
        <dbReference type="Proteomes" id="UP000004968"/>
    </source>
</evidence>
<evidence type="ECO:0000313" key="1">
    <source>
        <dbReference type="EMBL" id="EFD00737.1"/>
    </source>
</evidence>
<dbReference type="EMBL" id="ACIO01000073">
    <property type="protein sequence ID" value="EFD00737.1"/>
    <property type="molecule type" value="Genomic_DNA"/>
</dbReference>
<accession>D3ABR4</accession>
<sequence length="62" mass="7546">MEKQVVVIWGSVFWRVVRHVMYSLLQFNDMAKLYQNREPESIKICYFVPFQKSPYLFEKARA</sequence>
<dbReference type="Proteomes" id="UP000004968">
    <property type="component" value="Unassembled WGS sequence"/>
</dbReference>
<proteinExistence type="predicted"/>
<name>D3ABR4_9FIRM</name>
<protein>
    <submittedName>
        <fullName evidence="1">Uncharacterized protein</fullName>
    </submittedName>
</protein>
<organism evidence="1 2">
    <name type="scientific">Hungatella hathewayi DSM 13479</name>
    <dbReference type="NCBI Taxonomy" id="566550"/>
    <lineage>
        <taxon>Bacteria</taxon>
        <taxon>Bacillati</taxon>
        <taxon>Bacillota</taxon>
        <taxon>Clostridia</taxon>
        <taxon>Lachnospirales</taxon>
        <taxon>Lachnospiraceae</taxon>
        <taxon>Hungatella</taxon>
    </lineage>
</organism>
<reference evidence="1 2" key="1">
    <citation type="submission" date="2010-01" db="EMBL/GenBank/DDBJ databases">
        <authorList>
            <person name="Weinstock G."/>
            <person name="Sodergren E."/>
            <person name="Clifton S."/>
            <person name="Fulton L."/>
            <person name="Fulton B."/>
            <person name="Courtney L."/>
            <person name="Fronick C."/>
            <person name="Harrison M."/>
            <person name="Strong C."/>
            <person name="Farmer C."/>
            <person name="Delahaunty K."/>
            <person name="Markovic C."/>
            <person name="Hall O."/>
            <person name="Minx P."/>
            <person name="Tomlinson C."/>
            <person name="Mitreva M."/>
            <person name="Nelson J."/>
            <person name="Hou S."/>
            <person name="Wollam A."/>
            <person name="Pepin K.H."/>
            <person name="Johnson M."/>
            <person name="Bhonagiri V."/>
            <person name="Nash W.E."/>
            <person name="Warren W."/>
            <person name="Chinwalla A."/>
            <person name="Mardis E.R."/>
            <person name="Wilson R.K."/>
        </authorList>
    </citation>
    <scope>NUCLEOTIDE SEQUENCE [LARGE SCALE GENOMIC DNA]</scope>
    <source>
        <strain evidence="1 2">DSM 13479</strain>
    </source>
</reference>
<gene>
    <name evidence="1" type="ORF">CLOSTHATH_01042</name>
</gene>
<comment type="caution">
    <text evidence="1">The sequence shown here is derived from an EMBL/GenBank/DDBJ whole genome shotgun (WGS) entry which is preliminary data.</text>
</comment>
<dbReference type="AlphaFoldDB" id="D3ABR4"/>
<dbReference type="HOGENOM" id="CLU_2898092_0_0_9"/>